<comment type="caution">
    <text evidence="2">The sequence shown here is derived from an EMBL/GenBank/DDBJ whole genome shotgun (WGS) entry which is preliminary data.</text>
</comment>
<sequence length="75" mass="8076">MLSGHAGALSSGRPSRAGAVLREPTLRGNFEKKTVRKIRNGRRKEAEARRPCGVGGSVDSREDDGQKLLTSSCRP</sequence>
<gene>
    <name evidence="2" type="ORF">chiPu_0026635</name>
</gene>
<name>A0A401TJ41_CHIPU</name>
<proteinExistence type="predicted"/>
<organism evidence="2 3">
    <name type="scientific">Chiloscyllium punctatum</name>
    <name type="common">Brownbanded bambooshark</name>
    <name type="synonym">Hemiscyllium punctatum</name>
    <dbReference type="NCBI Taxonomy" id="137246"/>
    <lineage>
        <taxon>Eukaryota</taxon>
        <taxon>Metazoa</taxon>
        <taxon>Chordata</taxon>
        <taxon>Craniata</taxon>
        <taxon>Vertebrata</taxon>
        <taxon>Chondrichthyes</taxon>
        <taxon>Elasmobranchii</taxon>
        <taxon>Galeomorphii</taxon>
        <taxon>Galeoidea</taxon>
        <taxon>Orectolobiformes</taxon>
        <taxon>Hemiscylliidae</taxon>
        <taxon>Chiloscyllium</taxon>
    </lineage>
</organism>
<keyword evidence="3" id="KW-1185">Reference proteome</keyword>
<protein>
    <submittedName>
        <fullName evidence="2">Uncharacterized protein</fullName>
    </submittedName>
</protein>
<evidence type="ECO:0000256" key="1">
    <source>
        <dbReference type="SAM" id="MobiDB-lite"/>
    </source>
</evidence>
<dbReference type="Proteomes" id="UP000287033">
    <property type="component" value="Unassembled WGS sequence"/>
</dbReference>
<evidence type="ECO:0000313" key="2">
    <source>
        <dbReference type="EMBL" id="GCC42672.1"/>
    </source>
</evidence>
<feature type="region of interest" description="Disordered" evidence="1">
    <location>
        <begin position="1"/>
        <end position="75"/>
    </location>
</feature>
<dbReference type="AlphaFoldDB" id="A0A401TJ41"/>
<dbReference type="EMBL" id="BEZZ01084381">
    <property type="protein sequence ID" value="GCC42672.1"/>
    <property type="molecule type" value="Genomic_DNA"/>
</dbReference>
<accession>A0A401TJ41</accession>
<evidence type="ECO:0000313" key="3">
    <source>
        <dbReference type="Proteomes" id="UP000287033"/>
    </source>
</evidence>
<reference evidence="2 3" key="1">
    <citation type="journal article" date="2018" name="Nat. Ecol. Evol.">
        <title>Shark genomes provide insights into elasmobranch evolution and the origin of vertebrates.</title>
        <authorList>
            <person name="Hara Y"/>
            <person name="Yamaguchi K"/>
            <person name="Onimaru K"/>
            <person name="Kadota M"/>
            <person name="Koyanagi M"/>
            <person name="Keeley SD"/>
            <person name="Tatsumi K"/>
            <person name="Tanaka K"/>
            <person name="Motone F"/>
            <person name="Kageyama Y"/>
            <person name="Nozu R"/>
            <person name="Adachi N"/>
            <person name="Nishimura O"/>
            <person name="Nakagawa R"/>
            <person name="Tanegashima C"/>
            <person name="Kiyatake I"/>
            <person name="Matsumoto R"/>
            <person name="Murakumo K"/>
            <person name="Nishida K"/>
            <person name="Terakita A"/>
            <person name="Kuratani S"/>
            <person name="Sato K"/>
            <person name="Hyodo S Kuraku.S."/>
        </authorList>
    </citation>
    <scope>NUCLEOTIDE SEQUENCE [LARGE SCALE GENOMIC DNA]</scope>
</reference>